<evidence type="ECO:0008006" key="2">
    <source>
        <dbReference type="Google" id="ProtNLM"/>
    </source>
</evidence>
<dbReference type="AlphaFoldDB" id="A0A7V0T6W0"/>
<proteinExistence type="predicted"/>
<dbReference type="InterPro" id="IPR012347">
    <property type="entry name" value="Ferritin-like"/>
</dbReference>
<evidence type="ECO:0000313" key="1">
    <source>
        <dbReference type="EMBL" id="HDQ99925.1"/>
    </source>
</evidence>
<reference evidence="1" key="1">
    <citation type="journal article" date="2020" name="mSystems">
        <title>Genome- and Community-Level Interaction Insights into Carbon Utilization and Element Cycling Functions of Hydrothermarchaeota in Hydrothermal Sediment.</title>
        <authorList>
            <person name="Zhou Z."/>
            <person name="Liu Y."/>
            <person name="Xu W."/>
            <person name="Pan J."/>
            <person name="Luo Z.H."/>
            <person name="Li M."/>
        </authorList>
    </citation>
    <scope>NUCLEOTIDE SEQUENCE [LARGE SCALE GENOMIC DNA]</scope>
    <source>
        <strain evidence="1">SpSt-1182</strain>
    </source>
</reference>
<accession>A0A7V0T6W0</accession>
<comment type="caution">
    <text evidence="1">The sequence shown here is derived from an EMBL/GenBank/DDBJ whole genome shotgun (WGS) entry which is preliminary data.</text>
</comment>
<dbReference type="EMBL" id="DSBX01000248">
    <property type="protein sequence ID" value="HDQ99925.1"/>
    <property type="molecule type" value="Genomic_DNA"/>
</dbReference>
<sequence length="167" mass="18741">MKPRECLPVEQLLERLTGIERDVAGFYERARDLAGHDDVGRAFADLHAHRQDSAALVGRMCDKLKCGEEVTDNASDEDLHFLTALIEGGFYRSAGRPAELAEPGLATAHLLDNAVKLEKDLLLFYLKFHGLSCIEHRPLFSELIQRGQKHIGTLQQLRARLFPKPGR</sequence>
<organism evidence="1">
    <name type="scientific">candidate division WOR-3 bacterium</name>
    <dbReference type="NCBI Taxonomy" id="2052148"/>
    <lineage>
        <taxon>Bacteria</taxon>
        <taxon>Bacteria division WOR-3</taxon>
    </lineage>
</organism>
<protein>
    <recommendedName>
        <fullName evidence="2">DUF2383 domain-containing protein</fullName>
    </recommendedName>
</protein>
<name>A0A7V0T6W0_UNCW3</name>
<dbReference type="Proteomes" id="UP000885672">
    <property type="component" value="Unassembled WGS sequence"/>
</dbReference>
<dbReference type="Gene3D" id="1.20.1260.10">
    <property type="match status" value="1"/>
</dbReference>
<gene>
    <name evidence="1" type="ORF">ENN51_06545</name>
</gene>